<evidence type="ECO:0000256" key="1">
    <source>
        <dbReference type="ARBA" id="ARBA00023015"/>
    </source>
</evidence>
<dbReference type="InterPro" id="IPR007737">
    <property type="entry name" value="Mga_HTH"/>
</dbReference>
<dbReference type="AlphaFoldDB" id="H3SHQ1"/>
<evidence type="ECO:0000313" key="5">
    <source>
        <dbReference type="EMBL" id="EHQ61375.1"/>
    </source>
</evidence>
<dbReference type="PANTHER" id="PTHR30185:SF18">
    <property type="entry name" value="TRANSCRIPTIONAL REGULATOR MTLR"/>
    <property type="match status" value="1"/>
</dbReference>
<dbReference type="RefSeq" id="WP_006677563.1">
    <property type="nucleotide sequence ID" value="NZ_AHKH01000039.1"/>
</dbReference>
<name>H3SHQ1_9BACL</name>
<dbReference type="PATRIC" id="fig|1131935.3.peg.3191"/>
<dbReference type="Pfam" id="PF08280">
    <property type="entry name" value="HTH_Mga"/>
    <property type="match status" value="1"/>
</dbReference>
<keyword evidence="2" id="KW-0804">Transcription</keyword>
<comment type="caution">
    <text evidence="5">The sequence shown here is derived from an EMBL/GenBank/DDBJ whole genome shotgun (WGS) entry which is preliminary data.</text>
</comment>
<dbReference type="InterPro" id="IPR050661">
    <property type="entry name" value="BglG_antiterminators"/>
</dbReference>
<keyword evidence="1" id="KW-0805">Transcription regulation</keyword>
<dbReference type="Proteomes" id="UP000003900">
    <property type="component" value="Unassembled WGS sequence"/>
</dbReference>
<reference evidence="5 6" key="1">
    <citation type="journal article" date="2012" name="J. Bacteriol.">
        <title>Genome Sequence of the Pattern-Forming Social Bacterium Paenibacillus dendritiformis C454 Chiral Morphotype.</title>
        <authorList>
            <person name="Sirota-Madi A."/>
            <person name="Olender T."/>
            <person name="Helman Y."/>
            <person name="Brainis I."/>
            <person name="Finkelshtein A."/>
            <person name="Roth D."/>
            <person name="Hagai E."/>
            <person name="Leshkowitz D."/>
            <person name="Brodsky L."/>
            <person name="Galatenko V."/>
            <person name="Nikolaev V."/>
            <person name="Gutnick D.L."/>
            <person name="Lancet D."/>
            <person name="Ben-Jacob E."/>
        </authorList>
    </citation>
    <scope>NUCLEOTIDE SEQUENCE [LARGE SCALE GENOMIC DNA]</scope>
    <source>
        <strain evidence="5 6">C454</strain>
    </source>
</reference>
<evidence type="ECO:0000256" key="2">
    <source>
        <dbReference type="ARBA" id="ARBA00023163"/>
    </source>
</evidence>
<dbReference type="OrthoDB" id="1711164at2"/>
<organism evidence="5 6">
    <name type="scientific">Paenibacillus dendritiformis C454</name>
    <dbReference type="NCBI Taxonomy" id="1131935"/>
    <lineage>
        <taxon>Bacteria</taxon>
        <taxon>Bacillati</taxon>
        <taxon>Bacillota</taxon>
        <taxon>Bacilli</taxon>
        <taxon>Bacillales</taxon>
        <taxon>Paenibacillaceae</taxon>
        <taxon>Paenibacillus</taxon>
    </lineage>
</organism>
<dbReference type="InterPro" id="IPR013199">
    <property type="entry name" value="HTH_Mga_DNA-bd_dom"/>
</dbReference>
<evidence type="ECO:0000313" key="6">
    <source>
        <dbReference type="Proteomes" id="UP000003900"/>
    </source>
</evidence>
<gene>
    <name evidence="5" type="ORF">PDENDC454_15342</name>
</gene>
<keyword evidence="6" id="KW-1185">Reference proteome</keyword>
<feature type="domain" description="M protein trans-acting positive regulator (MGA) HTH" evidence="4">
    <location>
        <begin position="14"/>
        <end position="72"/>
    </location>
</feature>
<accession>H3SHQ1</accession>
<dbReference type="EMBL" id="AHKH01000039">
    <property type="protein sequence ID" value="EHQ61375.1"/>
    <property type="molecule type" value="Genomic_DNA"/>
</dbReference>
<dbReference type="InterPro" id="IPR036388">
    <property type="entry name" value="WH-like_DNA-bd_sf"/>
</dbReference>
<dbReference type="Pfam" id="PF05043">
    <property type="entry name" value="Mga"/>
    <property type="match status" value="1"/>
</dbReference>
<proteinExistence type="predicted"/>
<dbReference type="PANTHER" id="PTHR30185">
    <property type="entry name" value="CRYPTIC BETA-GLUCOSIDE BGL OPERON ANTITERMINATOR"/>
    <property type="match status" value="1"/>
</dbReference>
<dbReference type="Gene3D" id="3.40.50.2300">
    <property type="match status" value="1"/>
</dbReference>
<evidence type="ECO:0000259" key="4">
    <source>
        <dbReference type="Pfam" id="PF08280"/>
    </source>
</evidence>
<sequence length="474" mass="56273">MNNFTAHLIQNKAAIRKIQILESLIDSEGIVSLSSCVLAHKLQCTSRTIINDISQLKHSLPNNWDIVSINSKGYILKKDPLDQISNIIATYLINSELYNILCGIFNQKYYSLEKWSQILYLDKLTLKKKLNNFRKVLRHFKLDFNFRTTIQLIGKELNIRYFYMIFFFHVQKYKEIFKTDLKLQQKIENYISFYNIEIDYNLLTILINVSVNRNICKHFISKNFNIDYIFSSDKLDCTYAIISEIENFYKVSFRQNELSFFSLFFFLISEGDDNEKSKIKNYYLGSYKQLYDKHLALIDMISSEVNMNAKVIEEIRHNIHFSFHKIYIFKNLNLPLEYFWGKFKTIPHELIEGYNIIHPLIVAWNKEINENRLSEDETYHITFHILSILLSKYKKKVLLLLSGPTNWKKFIYHKLNNELGNVLNLQTEPGNTMKFDFIITNYKISNNQIPVIWIPDKLMLKDLKSIKQLLNLSL</sequence>
<dbReference type="STRING" id="1131935.PDENDC454_15342"/>
<dbReference type="Gene3D" id="1.10.10.10">
    <property type="entry name" value="Winged helix-like DNA-binding domain superfamily/Winged helix DNA-binding domain"/>
    <property type="match status" value="1"/>
</dbReference>
<protein>
    <submittedName>
        <fullName evidence="5">Uncharacterized protein</fullName>
    </submittedName>
</protein>
<evidence type="ECO:0000259" key="3">
    <source>
        <dbReference type="Pfam" id="PF05043"/>
    </source>
</evidence>
<feature type="domain" description="Mga helix-turn-helix" evidence="3">
    <location>
        <begin position="83"/>
        <end position="167"/>
    </location>
</feature>